<sequence>MSTQSFWDAAGPIIAITEKHPFLVAMVDGTLDMDSFRYYVVQDAMYLRDFADCLRMLGANEGVSTADSDRLKEFATGAEQAEMSLHNSFFVQWGISSDGAEQMPNCLLYTSYLKRIVATRCHAEGLAALLPCFWVYMHVGKCMLKLREELGDSVQRPPQFDAWIDMYGGEGFEKEVKDYIEMVEVACRAADEGTLKEMEKHFIMCCKLEHMFWDQAQHQMQWTL</sequence>
<dbReference type="CDD" id="cd19365">
    <property type="entry name" value="TenA_C-like"/>
    <property type="match status" value="1"/>
</dbReference>
<dbReference type="InterPro" id="IPR050967">
    <property type="entry name" value="Thiamine_Salvage_TenA"/>
</dbReference>
<dbReference type="GO" id="GO:0005829">
    <property type="term" value="C:cytosol"/>
    <property type="evidence" value="ECO:0007669"/>
    <property type="project" value="TreeGrafter"/>
</dbReference>
<organism evidence="2">
    <name type="scientific">Cyclophora tenuis</name>
    <name type="common">Marine diatom</name>
    <dbReference type="NCBI Taxonomy" id="216820"/>
    <lineage>
        <taxon>Eukaryota</taxon>
        <taxon>Sar</taxon>
        <taxon>Stramenopiles</taxon>
        <taxon>Ochrophyta</taxon>
        <taxon>Bacillariophyta</taxon>
        <taxon>Fragilariophyceae</taxon>
        <taxon>Fragilariophycidae</taxon>
        <taxon>Cyclophorales</taxon>
        <taxon>Cyclophoraceae</taxon>
        <taxon>Cyclophora</taxon>
    </lineage>
</organism>
<evidence type="ECO:0000259" key="1">
    <source>
        <dbReference type="Pfam" id="PF03070"/>
    </source>
</evidence>
<dbReference type="GO" id="GO:0006772">
    <property type="term" value="P:thiamine metabolic process"/>
    <property type="evidence" value="ECO:0007669"/>
    <property type="project" value="UniProtKB-ARBA"/>
</dbReference>
<dbReference type="EMBL" id="HBFW01004581">
    <property type="protein sequence ID" value="CAD8931918.1"/>
    <property type="molecule type" value="Transcribed_RNA"/>
</dbReference>
<dbReference type="InterPro" id="IPR016084">
    <property type="entry name" value="Haem_Oase-like_multi-hlx"/>
</dbReference>
<reference evidence="2" key="1">
    <citation type="submission" date="2021-01" db="EMBL/GenBank/DDBJ databases">
        <authorList>
            <person name="Corre E."/>
            <person name="Pelletier E."/>
            <person name="Niang G."/>
            <person name="Scheremetjew M."/>
            <person name="Finn R."/>
            <person name="Kale V."/>
            <person name="Holt S."/>
            <person name="Cochrane G."/>
            <person name="Meng A."/>
            <person name="Brown T."/>
            <person name="Cohen L."/>
        </authorList>
    </citation>
    <scope>NUCLEOTIDE SEQUENCE</scope>
    <source>
        <strain evidence="2">ECT3854</strain>
    </source>
</reference>
<name>A0A7S1D0S1_CYCTE</name>
<feature type="domain" description="Thiaminase-2/PQQC" evidence="1">
    <location>
        <begin position="11"/>
        <end position="216"/>
    </location>
</feature>
<proteinExistence type="predicted"/>
<dbReference type="AlphaFoldDB" id="A0A7S1D0S1"/>
<dbReference type="PANTHER" id="PTHR43198:SF2">
    <property type="entry name" value="SI:CH1073-67J19.1-RELATED"/>
    <property type="match status" value="1"/>
</dbReference>
<dbReference type="PANTHER" id="PTHR43198">
    <property type="entry name" value="BIFUNCTIONAL TH2 PROTEIN"/>
    <property type="match status" value="1"/>
</dbReference>
<dbReference type="SUPFAM" id="SSF48613">
    <property type="entry name" value="Heme oxygenase-like"/>
    <property type="match status" value="1"/>
</dbReference>
<dbReference type="Pfam" id="PF03070">
    <property type="entry name" value="TENA_THI-4"/>
    <property type="match status" value="1"/>
</dbReference>
<dbReference type="InterPro" id="IPR004305">
    <property type="entry name" value="Thiaminase-2/PQQC"/>
</dbReference>
<gene>
    <name evidence="2" type="ORF">CTEN0397_LOCUS2941</name>
</gene>
<protein>
    <recommendedName>
        <fullName evidence="1">Thiaminase-2/PQQC domain-containing protein</fullName>
    </recommendedName>
</protein>
<dbReference type="Gene3D" id="1.20.910.10">
    <property type="entry name" value="Heme oxygenase-like"/>
    <property type="match status" value="1"/>
</dbReference>
<evidence type="ECO:0000313" key="2">
    <source>
        <dbReference type="EMBL" id="CAD8931918.1"/>
    </source>
</evidence>
<accession>A0A7S1D0S1</accession>